<evidence type="ECO:0000313" key="1">
    <source>
        <dbReference type="EMBL" id="CUN10235.1"/>
    </source>
</evidence>
<dbReference type="AlphaFoldDB" id="A0A173U7W4"/>
<organism evidence="1 3">
    <name type="scientific">Roseburia inulinivorans</name>
    <dbReference type="NCBI Taxonomy" id="360807"/>
    <lineage>
        <taxon>Bacteria</taxon>
        <taxon>Bacillati</taxon>
        <taxon>Bacillota</taxon>
        <taxon>Clostridia</taxon>
        <taxon>Lachnospirales</taxon>
        <taxon>Lachnospiraceae</taxon>
        <taxon>Roseburia</taxon>
    </lineage>
</organism>
<gene>
    <name evidence="2" type="ORF">DWY29_09460</name>
    <name evidence="1" type="ORF">ERS852444_01878</name>
</gene>
<sequence length="295" mass="34685">MTKVDELLIEGKVKEAIEIMCDLPEYEKEREQYIDLFENEHYRQYEVDGILNEILLAYQQYFRDVFYCNSDEEIAADKLIRKLCQTFSISEKEKDALEDRLQELFEQKGYHALFGKTQGYFGPYIWKDTVPTSYQIELPEGVEQYTVNILKGFVFRSWMDYLTFGKYGTGGWASEDGTIQCIESAYDFESEKFTVSLLKHEAQHAKDLKEYPDITPAELEYRAKLVELYYSSDWELLGKFLKTADADKVNDSHAMASMRIKEEFSDGTYEDLEKIKERALELFKINTRELRHGSK</sequence>
<dbReference type="EMBL" id="QRUN01000012">
    <property type="protein sequence ID" value="RGR67861.1"/>
    <property type="molecule type" value="Genomic_DNA"/>
</dbReference>
<dbReference type="Proteomes" id="UP000095453">
    <property type="component" value="Unassembled WGS sequence"/>
</dbReference>
<evidence type="ECO:0000313" key="2">
    <source>
        <dbReference type="EMBL" id="RGR67861.1"/>
    </source>
</evidence>
<reference evidence="2 4" key="2">
    <citation type="submission" date="2018-08" db="EMBL/GenBank/DDBJ databases">
        <title>A genome reference for cultivated species of the human gut microbiota.</title>
        <authorList>
            <person name="Zou Y."/>
            <person name="Xue W."/>
            <person name="Luo G."/>
        </authorList>
    </citation>
    <scope>NUCLEOTIDE SEQUENCE [LARGE SCALE GENOMIC DNA]</scope>
    <source>
        <strain evidence="2 4">AF24-4</strain>
    </source>
</reference>
<dbReference type="RefSeq" id="WP_055169338.1">
    <property type="nucleotide sequence ID" value="NZ_CYXX01000013.1"/>
</dbReference>
<accession>A0A173U7W4</accession>
<evidence type="ECO:0000313" key="4">
    <source>
        <dbReference type="Proteomes" id="UP000285820"/>
    </source>
</evidence>
<dbReference type="Proteomes" id="UP000285820">
    <property type="component" value="Unassembled WGS sequence"/>
</dbReference>
<reference evidence="1 3" key="1">
    <citation type="submission" date="2015-09" db="EMBL/GenBank/DDBJ databases">
        <authorList>
            <consortium name="Pathogen Informatics"/>
        </authorList>
    </citation>
    <scope>NUCLEOTIDE SEQUENCE [LARGE SCALE GENOMIC DNA]</scope>
    <source>
        <strain evidence="1 3">2789STDY5608887</strain>
    </source>
</reference>
<proteinExistence type="predicted"/>
<protein>
    <submittedName>
        <fullName evidence="1">Uncharacterized protein</fullName>
    </submittedName>
</protein>
<evidence type="ECO:0000313" key="3">
    <source>
        <dbReference type="Proteomes" id="UP000095453"/>
    </source>
</evidence>
<dbReference type="EMBL" id="CYXX01000013">
    <property type="protein sequence ID" value="CUN10235.1"/>
    <property type="molecule type" value="Genomic_DNA"/>
</dbReference>
<name>A0A173U7W4_9FIRM</name>